<keyword evidence="6 11" id="KW-0418">Kinase</keyword>
<dbReference type="SMART" id="SM00387">
    <property type="entry name" value="HATPase_c"/>
    <property type="match status" value="1"/>
</dbReference>
<proteinExistence type="predicted"/>
<keyword evidence="4" id="KW-0808">Transferase</keyword>
<protein>
    <recommendedName>
        <fullName evidence="3">histidine kinase</fullName>
        <ecNumber evidence="3">2.7.13.3</ecNumber>
    </recommendedName>
</protein>
<reference evidence="11 12" key="1">
    <citation type="submission" date="2018-05" db="EMBL/GenBank/DDBJ databases">
        <title>Draft genome sequence of Streptococcus panodentis CCUG 70867T.</title>
        <authorList>
            <person name="Salva-Serra F."/>
            <person name="Mendez V."/>
            <person name="Jaen-Luchoro D."/>
            <person name="Gonzales-Siles L."/>
            <person name="Karlsson R."/>
            <person name="Engstrom-Jakobsson H."/>
            <person name="Busquets A."/>
            <person name="Gomila M."/>
            <person name="Pineiro-Iglesias B."/>
            <person name="Bennasar-Figueras A."/>
            <person name="Seeger M."/>
            <person name="Moore E."/>
        </authorList>
    </citation>
    <scope>NUCLEOTIDE SEQUENCE [LARGE SCALE GENOMIC DNA]</scope>
    <source>
        <strain evidence="11 12">CCUG 70867</strain>
    </source>
</reference>
<evidence type="ECO:0000256" key="5">
    <source>
        <dbReference type="ARBA" id="ARBA00022741"/>
    </source>
</evidence>
<dbReference type="SMART" id="SM00388">
    <property type="entry name" value="HisKA"/>
    <property type="match status" value="1"/>
</dbReference>
<dbReference type="Gene3D" id="1.10.287.130">
    <property type="match status" value="1"/>
</dbReference>
<feature type="transmembrane region" description="Helical" evidence="9">
    <location>
        <begin position="46"/>
        <end position="67"/>
    </location>
</feature>
<evidence type="ECO:0000313" key="12">
    <source>
        <dbReference type="Proteomes" id="UP001519349"/>
    </source>
</evidence>
<dbReference type="SUPFAM" id="SSF47384">
    <property type="entry name" value="Homodimeric domain of signal transducing histidine kinase"/>
    <property type="match status" value="1"/>
</dbReference>
<dbReference type="EC" id="2.7.13.3" evidence="3"/>
<feature type="domain" description="Histidine kinase" evidence="10">
    <location>
        <begin position="127"/>
        <end position="345"/>
    </location>
</feature>
<name>A0ABS5AVC8_9STRE</name>
<gene>
    <name evidence="11" type="ORF">DHL47_04035</name>
</gene>
<dbReference type="InterPro" id="IPR008358">
    <property type="entry name" value="Sig_transdc_His_kin/Pase_MprB"/>
</dbReference>
<evidence type="ECO:0000256" key="8">
    <source>
        <dbReference type="ARBA" id="ARBA00023012"/>
    </source>
</evidence>
<accession>A0ABS5AVC8</accession>
<keyword evidence="9" id="KW-1133">Transmembrane helix</keyword>
<evidence type="ECO:0000256" key="7">
    <source>
        <dbReference type="ARBA" id="ARBA00022840"/>
    </source>
</evidence>
<keyword evidence="7" id="KW-0067">ATP-binding</keyword>
<dbReference type="Pfam" id="PF02518">
    <property type="entry name" value="HATPase_c"/>
    <property type="match status" value="1"/>
</dbReference>
<keyword evidence="9" id="KW-0812">Transmembrane</keyword>
<evidence type="ECO:0000256" key="3">
    <source>
        <dbReference type="ARBA" id="ARBA00012438"/>
    </source>
</evidence>
<organism evidence="11 12">
    <name type="scientific">Streptococcus panodentis</name>
    <dbReference type="NCBI Taxonomy" id="1581472"/>
    <lineage>
        <taxon>Bacteria</taxon>
        <taxon>Bacillati</taxon>
        <taxon>Bacillota</taxon>
        <taxon>Bacilli</taxon>
        <taxon>Lactobacillales</taxon>
        <taxon>Streptococcaceae</taxon>
        <taxon>Streptococcus</taxon>
    </lineage>
</organism>
<comment type="subcellular location">
    <subcellularLocation>
        <location evidence="2">Membrane</location>
    </subcellularLocation>
</comment>
<keyword evidence="5" id="KW-0547">Nucleotide-binding</keyword>
<dbReference type="Pfam" id="PF00512">
    <property type="entry name" value="HisKA"/>
    <property type="match status" value="1"/>
</dbReference>
<dbReference type="InterPro" id="IPR003594">
    <property type="entry name" value="HATPase_dom"/>
</dbReference>
<evidence type="ECO:0000256" key="1">
    <source>
        <dbReference type="ARBA" id="ARBA00000085"/>
    </source>
</evidence>
<keyword evidence="9" id="KW-0472">Membrane</keyword>
<evidence type="ECO:0000256" key="9">
    <source>
        <dbReference type="SAM" id="Phobius"/>
    </source>
</evidence>
<dbReference type="InterPro" id="IPR036890">
    <property type="entry name" value="HATPase_C_sf"/>
</dbReference>
<sequence>MAVRTRSFRSLVWTTSLKIVFFHGLIFLMIGYDFGPSQLSPLYRVLFWAVTLLLVTGYQILKLLLWIEREIGLLSSPQLDDQDQTEQIQIRELIAVYQELRSSRQEIISLLDREQGRNRDLVLQLSATSHDLKTPLTVIRGNAELLELAQLPQPQADYAAEILLASQKMADYAAALIDYAKTFQAQESDFVTLALADFVRDLQEDFALFSKGQDFHFSTQLDCAPDLALRLHPDYLRRALINILLNALQYADPDSRELSLTISCPSSSQLVFSIWNNGPAFSQEDLAAADQLFYQSELSRNSDSGHHGIGLAFAKQAANLHQGSLKVWNPPQGGAAVELAISREIFE</sequence>
<dbReference type="GO" id="GO:0016301">
    <property type="term" value="F:kinase activity"/>
    <property type="evidence" value="ECO:0007669"/>
    <property type="project" value="UniProtKB-KW"/>
</dbReference>
<keyword evidence="12" id="KW-1185">Reference proteome</keyword>
<comment type="catalytic activity">
    <reaction evidence="1">
        <text>ATP + protein L-histidine = ADP + protein N-phospho-L-histidine.</text>
        <dbReference type="EC" id="2.7.13.3"/>
    </reaction>
</comment>
<evidence type="ECO:0000256" key="6">
    <source>
        <dbReference type="ARBA" id="ARBA00022777"/>
    </source>
</evidence>
<dbReference type="PRINTS" id="PR01780">
    <property type="entry name" value="LANTIREGPROT"/>
</dbReference>
<dbReference type="SUPFAM" id="SSF55874">
    <property type="entry name" value="ATPase domain of HSP90 chaperone/DNA topoisomerase II/histidine kinase"/>
    <property type="match status" value="1"/>
</dbReference>
<keyword evidence="8" id="KW-0902">Two-component regulatory system</keyword>
<evidence type="ECO:0000313" key="11">
    <source>
        <dbReference type="EMBL" id="MBP2620519.1"/>
    </source>
</evidence>
<dbReference type="Proteomes" id="UP001519349">
    <property type="component" value="Unassembled WGS sequence"/>
</dbReference>
<dbReference type="Gene3D" id="3.30.565.10">
    <property type="entry name" value="Histidine kinase-like ATPase, C-terminal domain"/>
    <property type="match status" value="1"/>
</dbReference>
<dbReference type="InterPro" id="IPR005467">
    <property type="entry name" value="His_kinase_dom"/>
</dbReference>
<dbReference type="PANTHER" id="PTHR42878:SF7">
    <property type="entry name" value="SENSOR HISTIDINE KINASE GLRK"/>
    <property type="match status" value="1"/>
</dbReference>
<dbReference type="InterPro" id="IPR050351">
    <property type="entry name" value="BphY/WalK/GraS-like"/>
</dbReference>
<dbReference type="CDD" id="cd00082">
    <property type="entry name" value="HisKA"/>
    <property type="match status" value="1"/>
</dbReference>
<dbReference type="InterPro" id="IPR036097">
    <property type="entry name" value="HisK_dim/P_sf"/>
</dbReference>
<dbReference type="InterPro" id="IPR003661">
    <property type="entry name" value="HisK_dim/P_dom"/>
</dbReference>
<dbReference type="RefSeq" id="WP_209550971.1">
    <property type="nucleotide sequence ID" value="NZ_QFAY01000006.1"/>
</dbReference>
<comment type="caution">
    <text evidence="11">The sequence shown here is derived from an EMBL/GenBank/DDBJ whole genome shotgun (WGS) entry which is preliminary data.</text>
</comment>
<evidence type="ECO:0000256" key="4">
    <source>
        <dbReference type="ARBA" id="ARBA00022679"/>
    </source>
</evidence>
<dbReference type="EMBL" id="QFAY01000006">
    <property type="protein sequence ID" value="MBP2620519.1"/>
    <property type="molecule type" value="Genomic_DNA"/>
</dbReference>
<dbReference type="PANTHER" id="PTHR42878">
    <property type="entry name" value="TWO-COMPONENT HISTIDINE KINASE"/>
    <property type="match status" value="1"/>
</dbReference>
<evidence type="ECO:0000256" key="2">
    <source>
        <dbReference type="ARBA" id="ARBA00004370"/>
    </source>
</evidence>
<feature type="transmembrane region" description="Helical" evidence="9">
    <location>
        <begin position="12"/>
        <end position="34"/>
    </location>
</feature>
<evidence type="ECO:0000259" key="10">
    <source>
        <dbReference type="PROSITE" id="PS50109"/>
    </source>
</evidence>
<dbReference type="PROSITE" id="PS50109">
    <property type="entry name" value="HIS_KIN"/>
    <property type="match status" value="1"/>
</dbReference>